<comment type="caution">
    <text evidence="2">The sequence shown here is derived from an EMBL/GenBank/DDBJ whole genome shotgun (WGS) entry which is preliminary data.</text>
</comment>
<keyword evidence="1" id="KW-0175">Coiled coil</keyword>
<dbReference type="SUPFAM" id="SSF55874">
    <property type="entry name" value="ATPase domain of HSP90 chaperone/DNA topoisomerase II/histidine kinase"/>
    <property type="match status" value="1"/>
</dbReference>
<evidence type="ECO:0008006" key="4">
    <source>
        <dbReference type="Google" id="ProtNLM"/>
    </source>
</evidence>
<feature type="coiled-coil region" evidence="1">
    <location>
        <begin position="1301"/>
        <end position="1335"/>
    </location>
</feature>
<reference evidence="2 3" key="1">
    <citation type="submission" date="2022-03" db="EMBL/GenBank/DDBJ databases">
        <authorList>
            <person name="Macdonald S."/>
            <person name="Ahmed S."/>
            <person name="Newling K."/>
        </authorList>
    </citation>
    <scope>NUCLEOTIDE SEQUENCE [LARGE SCALE GENOMIC DNA]</scope>
</reference>
<dbReference type="PANTHER" id="PTHR33566">
    <property type="entry name" value="EN/SPM-LIKE TRANSPOSON-RELATED"/>
    <property type="match status" value="1"/>
</dbReference>
<accession>A0ABC8K3H7</accession>
<evidence type="ECO:0000313" key="3">
    <source>
        <dbReference type="Proteomes" id="UP001642260"/>
    </source>
</evidence>
<keyword evidence="3" id="KW-1185">Reference proteome</keyword>
<dbReference type="Gene3D" id="3.30.565.10">
    <property type="entry name" value="Histidine kinase-like ATPase, C-terminal domain"/>
    <property type="match status" value="1"/>
</dbReference>
<dbReference type="EMBL" id="CAKOAT010148487">
    <property type="protein sequence ID" value="CAH8342528.1"/>
    <property type="molecule type" value="Genomic_DNA"/>
</dbReference>
<feature type="coiled-coil region" evidence="1">
    <location>
        <begin position="1573"/>
        <end position="1624"/>
    </location>
</feature>
<dbReference type="InterPro" id="IPR036890">
    <property type="entry name" value="HATPase_C_sf"/>
</dbReference>
<evidence type="ECO:0000256" key="1">
    <source>
        <dbReference type="SAM" id="Coils"/>
    </source>
</evidence>
<evidence type="ECO:0000313" key="2">
    <source>
        <dbReference type="EMBL" id="CAH8342528.1"/>
    </source>
</evidence>
<sequence>MSNKRPLKRALDLDDDDEEDKLYKLKVLLPNSTSVTLSLTNPRPEMSIKYLVNLVKEEYEKTRKNFVLSGKKRKTIDWNQAAESYLEHNGEKIRRTVKFESFKPDSSNIIRLDDGSDEASIMYENMWDLTPDTDMLKELPENYSFETALADLIDNSLQAVWSCSPGNRRLISVDVLKDRIIVFDSGPGMDSSKENSIAKWGKIGASIHRSYKSKAIGGNPPYLMPFFGMFGYGGAYACMHLGRRTLVSSKTKESKKVFTLQLNKEALIDNRSTSGKNWKVDGGMRDPLDEEMKLSPHGSFTKVEIFEAKCKIPEIYQLQCRLKDIYFPYIQCDEVSKTGRTLRPVEFQVHGDDLTEIVGGEVATTNLNSKGEEFWFQIRFCENRKGKSQEANARLKFFYFPIVHGKESIDIIMESLEKEGYKVSESFQTFGRVSVRRLGRLLPEVPWASIPFMERGARACTLQKCCQRVKCFVGMSSYINASFHNMLYDFKFAFMVVVDLDAGFVPTPSKTDLASQNLFSVALKNFGSKSKEKDNSTDVSMVIHKEGKSLTYGQVEQSYQDWVFKMHKSYDEEDALGEDEATVIFDSLDNKALCISPDSVRVHKVMKRKGKSWERGQKIKIMKGACAGVHKNDVYATIDYFLIENFEDETGGKQVNFSEEEGCLLSTIKGISKLEIRKSSSFPISIIDSEKCVLLDENEWNRKLNRQKEKDPSRIDLLNEIDCRTLNLNGETTIGASVFAGQTPPQQIVAVVRPASFTSSKLSKKLDQKHIVKMDSEMLMEVELQGKNNKSREKNPKPLYSDRCFPTNREGFHGLYIFPLESKFPHLFKKAGTYIFSFSVVSKPINFYNISYSVIGVHFFFQGNSITCKKKVIVKPSSKVGSWKLVGNQETINVSVGSCLPPLSITCLDEHENQIPFTSVPSLHVKLKASPGFEVPVYKIEAKLIDHGVLTLKNMLVKTDELDSIRPGYKATLEICSKDEPFSVSVACNVKPGPLKRVVEKNPKALENLLPDSTVENFILEMFDGYNNHVAEGTDVSLCLNGFFIQDSVSLNLKVDNAGCIDLSGILKVTAGYGKPVSLAIMSGSKEIFKKESLVEIRELRLLKELPEYCTAGTNLTDLKFKVTDSFGIMDTSINNDDKSECFHTLSIQSDSKIDESAIRYAFVHGSCKIPSLALPDTEGVFSFKVFHSRHPELHMSLKIQLTPAQTFERDEIGFSEPSPRIYLTPQSKIGCSEPNPKIYGTPQSKMGSTTNPWVTPTQQTQSSQFRLLSIREMSSAISSQTRPVDMEQISEYTEILKGKLNSYSEMISEANERLKCLEAEQEEAVQELRNMQASLEPHGVVFPECLSTKEQMMKHIEEKHYNTAASVFCSLYRKAQPPKSLLLSKEGAFGIVALLGSVASTSLSRVLSEYLGEDIMLGLVCKSTRLRSQSHLMLQSEADRLKTSITRRFHVKCLGATSRPWIGGFVENDPQRKLAMEAPKLPGFQGYAVNMIDLSQEELNIKTYEGHGLRETLFYGLFGNLQVYETQTQVEEALPHISGGSAVSLDGFIAKEDEFIYPGSSKPEIHFPITVRENEEEKLSNLEAARDRVRRVEKKIVEERCLLSKLEKKMNKANERYEGATKLSLET</sequence>
<dbReference type="Pfam" id="PF13589">
    <property type="entry name" value="HATPase_c_3"/>
    <property type="match status" value="1"/>
</dbReference>
<protein>
    <recommendedName>
        <fullName evidence="4">Structural maintenance of chromosomes flexible hinge domain-containing protein GMI1</fullName>
    </recommendedName>
</protein>
<dbReference type="Proteomes" id="UP001642260">
    <property type="component" value="Unassembled WGS sequence"/>
</dbReference>
<name>A0ABC8K3H7_ERUVS</name>
<organism evidence="2 3">
    <name type="scientific">Eruca vesicaria subsp. sativa</name>
    <name type="common">Garden rocket</name>
    <name type="synonym">Eruca sativa</name>
    <dbReference type="NCBI Taxonomy" id="29727"/>
    <lineage>
        <taxon>Eukaryota</taxon>
        <taxon>Viridiplantae</taxon>
        <taxon>Streptophyta</taxon>
        <taxon>Embryophyta</taxon>
        <taxon>Tracheophyta</taxon>
        <taxon>Spermatophyta</taxon>
        <taxon>Magnoliopsida</taxon>
        <taxon>eudicotyledons</taxon>
        <taxon>Gunneridae</taxon>
        <taxon>Pentapetalae</taxon>
        <taxon>rosids</taxon>
        <taxon>malvids</taxon>
        <taxon>Brassicales</taxon>
        <taxon>Brassicaceae</taxon>
        <taxon>Brassiceae</taxon>
        <taxon>Eruca</taxon>
    </lineage>
</organism>
<proteinExistence type="predicted"/>
<gene>
    <name evidence="2" type="ORF">ERUC_LOCUS15889</name>
</gene>
<dbReference type="PANTHER" id="PTHR33566:SF1">
    <property type="entry name" value="EN_SPM-LIKE TRANSPOSON-RELATED"/>
    <property type="match status" value="1"/>
</dbReference>